<evidence type="ECO:0000256" key="1">
    <source>
        <dbReference type="ARBA" id="ARBA00004141"/>
    </source>
</evidence>
<proteinExistence type="inferred from homology"/>
<dbReference type="Ensembl" id="ENSTMTT00000008781.1">
    <property type="protein sequence ID" value="ENSTMTP00000008493.1"/>
    <property type="gene ID" value="ENSTMTG00000006206.1"/>
</dbReference>
<dbReference type="PANTHER" id="PTHR16932:SF18">
    <property type="entry name" value="INTERFERON, ALPHA-INDUCIBLE PROTEIN 27-LIKE 2"/>
    <property type="match status" value="1"/>
</dbReference>
<feature type="compositionally biased region" description="Basic and acidic residues" evidence="6">
    <location>
        <begin position="113"/>
        <end position="125"/>
    </location>
</feature>
<evidence type="ECO:0000256" key="5">
    <source>
        <dbReference type="ARBA" id="ARBA00023136"/>
    </source>
</evidence>
<evidence type="ECO:0000256" key="7">
    <source>
        <dbReference type="SAM" id="Phobius"/>
    </source>
</evidence>
<dbReference type="Pfam" id="PF06140">
    <property type="entry name" value="Ifi-6-16"/>
    <property type="match status" value="1"/>
</dbReference>
<dbReference type="Proteomes" id="UP000472274">
    <property type="component" value="Unplaced"/>
</dbReference>
<evidence type="ECO:0000256" key="6">
    <source>
        <dbReference type="SAM" id="MobiDB-lite"/>
    </source>
</evidence>
<dbReference type="PANTHER" id="PTHR16932">
    <property type="entry name" value="INTERFERON ALPHA-INDUCIBLE PROTEIN 27"/>
    <property type="match status" value="1"/>
</dbReference>
<dbReference type="GeneTree" id="ENSGT00940000155018"/>
<feature type="transmembrane region" description="Helical" evidence="7">
    <location>
        <begin position="132"/>
        <end position="154"/>
    </location>
</feature>
<dbReference type="AlphaFoldDB" id="A0A674IK38"/>
<keyword evidence="9" id="KW-1185">Reference proteome</keyword>
<dbReference type="InterPro" id="IPR009311">
    <property type="entry name" value="IFI6/IFI27-like"/>
</dbReference>
<evidence type="ECO:0000313" key="8">
    <source>
        <dbReference type="Ensembl" id="ENSTMTP00000008493.1"/>
    </source>
</evidence>
<dbReference type="Gene3D" id="6.10.110.10">
    <property type="match status" value="1"/>
</dbReference>
<reference evidence="8" key="2">
    <citation type="submission" date="2025-09" db="UniProtKB">
        <authorList>
            <consortium name="Ensembl"/>
        </authorList>
    </citation>
    <scope>IDENTIFICATION</scope>
</reference>
<reference evidence="8" key="1">
    <citation type="submission" date="2025-08" db="UniProtKB">
        <authorList>
            <consortium name="Ensembl"/>
        </authorList>
    </citation>
    <scope>IDENTIFICATION</scope>
</reference>
<feature type="region of interest" description="Disordered" evidence="6">
    <location>
        <begin position="98"/>
        <end position="129"/>
    </location>
</feature>
<dbReference type="InterPro" id="IPR038213">
    <property type="entry name" value="IFI6/IFI27-like_sf"/>
</dbReference>
<keyword evidence="5 7" id="KW-0472">Membrane</keyword>
<keyword evidence="3 7" id="KW-0812">Transmembrane</keyword>
<protein>
    <recommendedName>
        <fullName evidence="10">Interferon alpha inducible protein 27 like 1</fullName>
    </recommendedName>
</protein>
<dbReference type="GO" id="GO:0031966">
    <property type="term" value="C:mitochondrial membrane"/>
    <property type="evidence" value="ECO:0007669"/>
    <property type="project" value="TreeGrafter"/>
</dbReference>
<dbReference type="GO" id="GO:0097193">
    <property type="term" value="P:intrinsic apoptotic signaling pathway"/>
    <property type="evidence" value="ECO:0007669"/>
    <property type="project" value="TreeGrafter"/>
</dbReference>
<evidence type="ECO:0000256" key="4">
    <source>
        <dbReference type="ARBA" id="ARBA00022989"/>
    </source>
</evidence>
<accession>A0A674IK38</accession>
<evidence type="ECO:0000256" key="2">
    <source>
        <dbReference type="ARBA" id="ARBA00007262"/>
    </source>
</evidence>
<evidence type="ECO:0000256" key="3">
    <source>
        <dbReference type="ARBA" id="ARBA00022692"/>
    </source>
</evidence>
<dbReference type="InParanoid" id="A0A674IK38"/>
<feature type="transmembrane region" description="Helical" evidence="7">
    <location>
        <begin position="201"/>
        <end position="222"/>
    </location>
</feature>
<keyword evidence="4 7" id="KW-1133">Transmembrane helix</keyword>
<comment type="similarity">
    <text evidence="2">Belongs to the IFI6/IFI27 family.</text>
</comment>
<feature type="transmembrane region" description="Helical" evidence="7">
    <location>
        <begin position="166"/>
        <end position="189"/>
    </location>
</feature>
<evidence type="ECO:0008006" key="10">
    <source>
        <dbReference type="Google" id="ProtNLM"/>
    </source>
</evidence>
<feature type="compositionally biased region" description="Basic residues" evidence="6">
    <location>
        <begin position="98"/>
        <end position="112"/>
    </location>
</feature>
<organism evidence="8 9">
    <name type="scientific">Terrapene triunguis</name>
    <name type="common">Three-toed box turtle</name>
    <dbReference type="NCBI Taxonomy" id="2587831"/>
    <lineage>
        <taxon>Eukaryota</taxon>
        <taxon>Metazoa</taxon>
        <taxon>Chordata</taxon>
        <taxon>Craniata</taxon>
        <taxon>Vertebrata</taxon>
        <taxon>Euteleostomi</taxon>
        <taxon>Archelosauria</taxon>
        <taxon>Testudinata</taxon>
        <taxon>Testudines</taxon>
        <taxon>Cryptodira</taxon>
        <taxon>Durocryptodira</taxon>
        <taxon>Testudinoidea</taxon>
        <taxon>Emydidae</taxon>
        <taxon>Terrapene</taxon>
    </lineage>
</organism>
<sequence>MQSSPPMPSHNPAGISPLASTDSHLQLASSDPALKFTIRSRWPCRSSIRSCQFWSLIQRWRPRRVNRHVRNGHLLLWPCLGLRRNRLQPEILPRRQRSCLSRRRTKRNRLRRTQKEPESEPEPKSRSKAMKAAIGAGVGIGLAVIGAPVAIWAAGFTGAGIAAGSFAAKMMSAAAIANGGGVAAGSLVATLQSAGAVGLSLGAKVGLGTALGSVGAAVGSWFSKHK</sequence>
<name>A0A674IK38_9SAUR</name>
<dbReference type="GO" id="GO:0001836">
    <property type="term" value="P:release of cytochrome c from mitochondria"/>
    <property type="evidence" value="ECO:0007669"/>
    <property type="project" value="TreeGrafter"/>
</dbReference>
<evidence type="ECO:0000313" key="9">
    <source>
        <dbReference type="Proteomes" id="UP000472274"/>
    </source>
</evidence>
<comment type="subcellular location">
    <subcellularLocation>
        <location evidence="1">Membrane</location>
        <topology evidence="1">Multi-pass membrane protein</topology>
    </subcellularLocation>
</comment>